<evidence type="ECO:0000313" key="2">
    <source>
        <dbReference type="Proteomes" id="UP001055811"/>
    </source>
</evidence>
<name>A0ACB9AG70_CICIN</name>
<protein>
    <submittedName>
        <fullName evidence="1">Uncharacterized protein</fullName>
    </submittedName>
</protein>
<reference evidence="1 2" key="2">
    <citation type="journal article" date="2022" name="Mol. Ecol. Resour.">
        <title>The genomes of chicory, endive, great burdock and yacon provide insights into Asteraceae paleo-polyploidization history and plant inulin production.</title>
        <authorList>
            <person name="Fan W."/>
            <person name="Wang S."/>
            <person name="Wang H."/>
            <person name="Wang A."/>
            <person name="Jiang F."/>
            <person name="Liu H."/>
            <person name="Zhao H."/>
            <person name="Xu D."/>
            <person name="Zhang Y."/>
        </authorList>
    </citation>
    <scope>NUCLEOTIDE SEQUENCE [LARGE SCALE GENOMIC DNA]</scope>
    <source>
        <strain evidence="2">cv. Punajuju</strain>
        <tissue evidence="1">Leaves</tissue>
    </source>
</reference>
<evidence type="ECO:0000313" key="1">
    <source>
        <dbReference type="EMBL" id="KAI3708852.1"/>
    </source>
</evidence>
<dbReference type="EMBL" id="CM042015">
    <property type="protein sequence ID" value="KAI3708852.1"/>
    <property type="molecule type" value="Genomic_DNA"/>
</dbReference>
<reference evidence="2" key="1">
    <citation type="journal article" date="2022" name="Mol. Ecol. Resour.">
        <title>The genomes of chicory, endive, great burdock and yacon provide insights into Asteraceae palaeo-polyploidization history and plant inulin production.</title>
        <authorList>
            <person name="Fan W."/>
            <person name="Wang S."/>
            <person name="Wang H."/>
            <person name="Wang A."/>
            <person name="Jiang F."/>
            <person name="Liu H."/>
            <person name="Zhao H."/>
            <person name="Xu D."/>
            <person name="Zhang Y."/>
        </authorList>
    </citation>
    <scope>NUCLEOTIDE SEQUENCE [LARGE SCALE GENOMIC DNA]</scope>
    <source>
        <strain evidence="2">cv. Punajuju</strain>
    </source>
</reference>
<comment type="caution">
    <text evidence="1">The sequence shown here is derived from an EMBL/GenBank/DDBJ whole genome shotgun (WGS) entry which is preliminary data.</text>
</comment>
<proteinExistence type="predicted"/>
<keyword evidence="2" id="KW-1185">Reference proteome</keyword>
<gene>
    <name evidence="1" type="ORF">L2E82_38358</name>
</gene>
<dbReference type="Proteomes" id="UP001055811">
    <property type="component" value="Linkage Group LG07"/>
</dbReference>
<accession>A0ACB9AG70</accession>
<organism evidence="1 2">
    <name type="scientific">Cichorium intybus</name>
    <name type="common">Chicory</name>
    <dbReference type="NCBI Taxonomy" id="13427"/>
    <lineage>
        <taxon>Eukaryota</taxon>
        <taxon>Viridiplantae</taxon>
        <taxon>Streptophyta</taxon>
        <taxon>Embryophyta</taxon>
        <taxon>Tracheophyta</taxon>
        <taxon>Spermatophyta</taxon>
        <taxon>Magnoliopsida</taxon>
        <taxon>eudicotyledons</taxon>
        <taxon>Gunneridae</taxon>
        <taxon>Pentapetalae</taxon>
        <taxon>asterids</taxon>
        <taxon>campanulids</taxon>
        <taxon>Asterales</taxon>
        <taxon>Asteraceae</taxon>
        <taxon>Cichorioideae</taxon>
        <taxon>Cichorieae</taxon>
        <taxon>Cichoriinae</taxon>
        <taxon>Cichorium</taxon>
    </lineage>
</organism>
<sequence>MLNSESRRLYSWWWDSHISPKNSKWLLENLTDMDTKVKSMIKLIEEDADSFARRAEMYYKKRPELMKLVEEFYRAYRALAERYDYATGELKHAQRTLQAAFPDQVHFSLQEELSSSITATRSQSSDDDQNNESFSFEIIEAKIFSETERANKAEVEIEKLKKALTELTAEKESLLVEYRESLEKICNADGELNRALEKLKILDGIAIEAEKEVHMLKESLRVLQAEKDAGLAKQMEYLETISDLEEKIEETRGMSESEVKDLMEKLTRLESENDSGLLEYGKCLERITVLEEKIAVTESESRTYSEEAAKAEREVEKLRTDLAGLTEEKEALRVLYAESLEKSYKLERDLFSAQSEIETITKKLRNAEEICVRLEISNQNLKMEASDLAKRIMLKDQELSERHDEFEKLRVTAKNEHTNYVKIEAALETLQMLYTRSQEEQRTLENELKNTLQMLKDLKEIEITGLKEIKERLEEEVALQLGQSNAMKDEILGLKEEIFGLNSSYGALMSQLESVGLSPESIGSSVKHLQDENSRLKRIMEKDSDEQTEKIEELIKKNSSLESSYELLHGEQSALVLEKTVLLSQLHIITVNMQKLGDQNTVLETALSTANIELENLREKSKGLESLCELLNAEKSNLVAERGILAAELESVRRRLEALENRFTQFEIEKETGRAQIRELMSCLSNEKKERESFMIRNQEFQDRILEESKSRKDEFQEELDKAVIAQFENFILHKFIQEVEEKNYELLVESEKHVKASKLADKLISELETEILEQQVEEELLLVEVENLRFGIYQVFLALEVGSIGGQETAKISVEDIIKNIKNLKRSLKKEEDDKQRLLMEKNVILTLLKQLESEFRESEKRYGIVKNDLENENFLMKCTIEELESKLEMTEEMNSELESAMEGMVRKCTESELKIDAFEKETECLREVNGNLGLELDMLHEELEERKNIEENLNFELQERENEFELWEAEATSFIFDLQISNTRDILFENKVHELAGVCESLESQTVSKDREIEEMKRKASIMESEIEGLRAELLAYNPVIGSLKKNITSFENNFFTMANLVTSNGRKSEDMEVKVHPHHHHENDPTVESTPKSQEPNGISDLIEFQTRITALEKIIVEDINAVTRREISPIHTKPKPAKTETQDSNSQQKKLEKLRGKRYLTLDNLNLTKPKPETSEPKKGIPMRDIPLDQASDGSSSTNSRSRSRRAYSRTDDIMIEQLQIAHETHKMETEKKLKRLPYEPQIEDLGVDKLEVVPIQDSRKCKLLDRLASDAQKLANLETIVKDLSKKLETGKKGNKKQKGFDFETVKEQLEEAEETILRLVNVNVESMASVEKNPSLSVWVEQDDAWKESERIKRVQLEVQKIQYVLLKVEDDKKTKGKSRFSRTKSRTSVILRDFIHRGGRSGVTGRRKRLCGCFTPSATKGDHRVKMSPYSGY</sequence>